<comment type="caution">
    <text evidence="1">The sequence shown here is derived from an EMBL/GenBank/DDBJ whole genome shotgun (WGS) entry which is preliminary data.</text>
</comment>
<name>A0ABR9EDE9_9GAMM</name>
<keyword evidence="2" id="KW-1185">Reference proteome</keyword>
<proteinExistence type="predicted"/>
<accession>A0ABR9EDE9</accession>
<evidence type="ECO:0000313" key="2">
    <source>
        <dbReference type="Proteomes" id="UP000615755"/>
    </source>
</evidence>
<dbReference type="Proteomes" id="UP000615755">
    <property type="component" value="Unassembled WGS sequence"/>
</dbReference>
<sequence length="93" mass="10684">MQFPKWFIISVLCVLLCLIANAPLGYASTELSYQQQLIIFDESNQSEIEPDEFTASELLQPNHVQYPECDKPCLVAQNFDRHTIYIIRAPPII</sequence>
<protein>
    <submittedName>
        <fullName evidence="1">Uncharacterized protein</fullName>
    </submittedName>
</protein>
<dbReference type="EMBL" id="AQGV01000012">
    <property type="protein sequence ID" value="MBE0368995.1"/>
    <property type="molecule type" value="Genomic_DNA"/>
</dbReference>
<evidence type="ECO:0000313" key="1">
    <source>
        <dbReference type="EMBL" id="MBE0368995.1"/>
    </source>
</evidence>
<gene>
    <name evidence="1" type="ORF">PAUR_a2746</name>
</gene>
<reference evidence="1 2" key="1">
    <citation type="submission" date="2015-03" db="EMBL/GenBank/DDBJ databases">
        <title>Genome sequence of Pseudoalteromonas aurantia.</title>
        <authorList>
            <person name="Xie B.-B."/>
            <person name="Rong J.-C."/>
            <person name="Qin Q.-L."/>
            <person name="Zhang Y.-Z."/>
        </authorList>
    </citation>
    <scope>NUCLEOTIDE SEQUENCE [LARGE SCALE GENOMIC DNA]</scope>
    <source>
        <strain evidence="1 2">208</strain>
    </source>
</reference>
<organism evidence="1 2">
    <name type="scientific">Pseudoalteromonas aurantia 208</name>
    <dbReference type="NCBI Taxonomy" id="1314867"/>
    <lineage>
        <taxon>Bacteria</taxon>
        <taxon>Pseudomonadati</taxon>
        <taxon>Pseudomonadota</taxon>
        <taxon>Gammaproteobacteria</taxon>
        <taxon>Alteromonadales</taxon>
        <taxon>Pseudoalteromonadaceae</taxon>
        <taxon>Pseudoalteromonas</taxon>
    </lineage>
</organism>